<protein>
    <submittedName>
        <fullName evidence="2">Uncharacterized protein</fullName>
    </submittedName>
</protein>
<evidence type="ECO:0000313" key="2">
    <source>
        <dbReference type="EMBL" id="CAH0368186.1"/>
    </source>
</evidence>
<evidence type="ECO:0000256" key="1">
    <source>
        <dbReference type="SAM" id="MobiDB-lite"/>
    </source>
</evidence>
<accession>A0A8J2WZK8</accession>
<dbReference type="OrthoDB" id="10656152at2759"/>
<keyword evidence="3" id="KW-1185">Reference proteome</keyword>
<dbReference type="Proteomes" id="UP000789595">
    <property type="component" value="Unassembled WGS sequence"/>
</dbReference>
<feature type="region of interest" description="Disordered" evidence="1">
    <location>
        <begin position="125"/>
        <end position="171"/>
    </location>
</feature>
<comment type="caution">
    <text evidence="2">The sequence shown here is derived from an EMBL/GenBank/DDBJ whole genome shotgun (WGS) entry which is preliminary data.</text>
</comment>
<feature type="compositionally biased region" description="Basic and acidic residues" evidence="1">
    <location>
        <begin position="160"/>
        <end position="171"/>
    </location>
</feature>
<sequence>MSGYADPHATQTQPIAIGERGGPRNRGLSWHGGASSPLACPRAPVIGSMPVPSRLASNIPPLALPASYDVASARAGAVRTASFDAPPTAGAGALLNRLRVDSTDGPAPAAALSPERPAPILSVLESSEFRSDMAARPRRGTSDEVEVDLADDEDGFFGDAEDHADAQLHQS</sequence>
<dbReference type="AlphaFoldDB" id="A0A8J2WZK8"/>
<organism evidence="2 3">
    <name type="scientific">Pelagomonas calceolata</name>
    <dbReference type="NCBI Taxonomy" id="35677"/>
    <lineage>
        <taxon>Eukaryota</taxon>
        <taxon>Sar</taxon>
        <taxon>Stramenopiles</taxon>
        <taxon>Ochrophyta</taxon>
        <taxon>Pelagophyceae</taxon>
        <taxon>Pelagomonadales</taxon>
        <taxon>Pelagomonadaceae</taxon>
        <taxon>Pelagomonas</taxon>
    </lineage>
</organism>
<feature type="region of interest" description="Disordered" evidence="1">
    <location>
        <begin position="1"/>
        <end position="36"/>
    </location>
</feature>
<evidence type="ECO:0000313" key="3">
    <source>
        <dbReference type="Proteomes" id="UP000789595"/>
    </source>
</evidence>
<dbReference type="EMBL" id="CAKKNE010000002">
    <property type="protein sequence ID" value="CAH0368186.1"/>
    <property type="molecule type" value="Genomic_DNA"/>
</dbReference>
<feature type="compositionally biased region" description="Acidic residues" evidence="1">
    <location>
        <begin position="143"/>
        <end position="156"/>
    </location>
</feature>
<proteinExistence type="predicted"/>
<name>A0A8J2WZK8_9STRA</name>
<reference evidence="2" key="1">
    <citation type="submission" date="2021-11" db="EMBL/GenBank/DDBJ databases">
        <authorList>
            <consortium name="Genoscope - CEA"/>
            <person name="William W."/>
        </authorList>
    </citation>
    <scope>NUCLEOTIDE SEQUENCE</scope>
</reference>
<gene>
    <name evidence="2" type="ORF">PECAL_2P12410</name>
</gene>